<keyword evidence="3" id="KW-1185">Reference proteome</keyword>
<proteinExistence type="predicted"/>
<feature type="non-terminal residue" evidence="2">
    <location>
        <position position="1"/>
    </location>
</feature>
<organism evidence="2 3">
    <name type="scientific">Melipona bicolor</name>
    <dbReference type="NCBI Taxonomy" id="60889"/>
    <lineage>
        <taxon>Eukaryota</taxon>
        <taxon>Metazoa</taxon>
        <taxon>Ecdysozoa</taxon>
        <taxon>Arthropoda</taxon>
        <taxon>Hexapoda</taxon>
        <taxon>Insecta</taxon>
        <taxon>Pterygota</taxon>
        <taxon>Neoptera</taxon>
        <taxon>Endopterygota</taxon>
        <taxon>Hymenoptera</taxon>
        <taxon>Apocrita</taxon>
        <taxon>Aculeata</taxon>
        <taxon>Apoidea</taxon>
        <taxon>Anthophila</taxon>
        <taxon>Apidae</taxon>
        <taxon>Melipona</taxon>
    </lineage>
</organism>
<dbReference type="Proteomes" id="UP001177670">
    <property type="component" value="Unassembled WGS sequence"/>
</dbReference>
<protein>
    <submittedName>
        <fullName evidence="2">Uncharacterized protein</fullName>
    </submittedName>
</protein>
<dbReference type="AlphaFoldDB" id="A0AA40FIR5"/>
<evidence type="ECO:0000256" key="1">
    <source>
        <dbReference type="SAM" id="MobiDB-lite"/>
    </source>
</evidence>
<evidence type="ECO:0000313" key="3">
    <source>
        <dbReference type="Proteomes" id="UP001177670"/>
    </source>
</evidence>
<sequence>VVPSREVSLHGRFARANRTLCNDDTSPTTLTKNTVTEQRRPFRRDSLSLDAGVTSLCNVCERSGKKRVGRGRVDLPTKVTLNGTVCHYSSTRTLRNIDKPTPRVRDPRRSPSGIGSSGSSYFETTGWRDTNVSNFQLLEPLLVHACFSELLLIASNDV</sequence>
<feature type="compositionally biased region" description="Low complexity" evidence="1">
    <location>
        <begin position="110"/>
        <end position="120"/>
    </location>
</feature>
<feature type="region of interest" description="Disordered" evidence="1">
    <location>
        <begin position="97"/>
        <end position="120"/>
    </location>
</feature>
<comment type="caution">
    <text evidence="2">The sequence shown here is derived from an EMBL/GenBank/DDBJ whole genome shotgun (WGS) entry which is preliminary data.</text>
</comment>
<accession>A0AA40FIR5</accession>
<feature type="compositionally biased region" description="Basic and acidic residues" evidence="1">
    <location>
        <begin position="97"/>
        <end position="109"/>
    </location>
</feature>
<evidence type="ECO:0000313" key="2">
    <source>
        <dbReference type="EMBL" id="KAK1119824.1"/>
    </source>
</evidence>
<gene>
    <name evidence="2" type="ORF">K0M31_012902</name>
</gene>
<reference evidence="2" key="1">
    <citation type="submission" date="2021-10" db="EMBL/GenBank/DDBJ databases">
        <title>Melipona bicolor Genome sequencing and assembly.</title>
        <authorList>
            <person name="Araujo N.S."/>
            <person name="Arias M.C."/>
        </authorList>
    </citation>
    <scope>NUCLEOTIDE SEQUENCE</scope>
    <source>
        <strain evidence="2">USP_2M_L1-L4_2017</strain>
        <tissue evidence="2">Whole body</tissue>
    </source>
</reference>
<dbReference type="EMBL" id="JAHYIQ010000034">
    <property type="protein sequence ID" value="KAK1119824.1"/>
    <property type="molecule type" value="Genomic_DNA"/>
</dbReference>
<name>A0AA40FIR5_9HYME</name>